<evidence type="ECO:0000313" key="9">
    <source>
        <dbReference type="EMBL" id="PZX19033.1"/>
    </source>
</evidence>
<feature type="transmembrane region" description="Helical" evidence="7">
    <location>
        <begin position="234"/>
        <end position="257"/>
    </location>
</feature>
<keyword evidence="10" id="KW-1185">Reference proteome</keyword>
<evidence type="ECO:0000256" key="2">
    <source>
        <dbReference type="ARBA" id="ARBA00022448"/>
    </source>
</evidence>
<gene>
    <name evidence="9" type="ORF">LX81_00729</name>
</gene>
<protein>
    <submittedName>
        <fullName evidence="9">Thiamine transport system permease protein</fullName>
    </submittedName>
</protein>
<keyword evidence="4 7" id="KW-0812">Transmembrane</keyword>
<proteinExistence type="predicted"/>
<feature type="transmembrane region" description="Helical" evidence="7">
    <location>
        <begin position="185"/>
        <end position="206"/>
    </location>
</feature>
<dbReference type="CDD" id="cd06261">
    <property type="entry name" value="TM_PBP2"/>
    <property type="match status" value="2"/>
</dbReference>
<dbReference type="GO" id="GO:0005886">
    <property type="term" value="C:plasma membrane"/>
    <property type="evidence" value="ECO:0007669"/>
    <property type="project" value="UniProtKB-SubCell"/>
</dbReference>
<evidence type="ECO:0000256" key="3">
    <source>
        <dbReference type="ARBA" id="ARBA00022475"/>
    </source>
</evidence>
<evidence type="ECO:0000259" key="8">
    <source>
        <dbReference type="PROSITE" id="PS50928"/>
    </source>
</evidence>
<dbReference type="PANTHER" id="PTHR30183">
    <property type="entry name" value="MOLYBDENUM TRANSPORT SYSTEM PERMEASE PROTEIN MODB"/>
    <property type="match status" value="1"/>
</dbReference>
<evidence type="ECO:0000256" key="5">
    <source>
        <dbReference type="ARBA" id="ARBA00022989"/>
    </source>
</evidence>
<comment type="subcellular location">
    <subcellularLocation>
        <location evidence="1">Cell membrane</location>
        <topology evidence="1">Multi-pass membrane protein</topology>
    </subcellularLocation>
</comment>
<keyword evidence="2" id="KW-0813">Transport</keyword>
<feature type="transmembrane region" description="Helical" evidence="7">
    <location>
        <begin position="320"/>
        <end position="343"/>
    </location>
</feature>
<comment type="caution">
    <text evidence="9">The sequence shown here is derived from an EMBL/GenBank/DDBJ whole genome shotgun (WGS) entry which is preliminary data.</text>
</comment>
<accession>A0A2W7NHV8</accession>
<evidence type="ECO:0000313" key="10">
    <source>
        <dbReference type="Proteomes" id="UP000248916"/>
    </source>
</evidence>
<dbReference type="Gene3D" id="1.10.3720.10">
    <property type="entry name" value="MetI-like"/>
    <property type="match status" value="2"/>
</dbReference>
<name>A0A2W7NHV8_9RHOB</name>
<dbReference type="Proteomes" id="UP000248916">
    <property type="component" value="Unassembled WGS sequence"/>
</dbReference>
<feature type="transmembrane region" description="Helical" evidence="7">
    <location>
        <begin position="12"/>
        <end position="32"/>
    </location>
</feature>
<dbReference type="SUPFAM" id="SSF161098">
    <property type="entry name" value="MetI-like"/>
    <property type="match status" value="2"/>
</dbReference>
<sequence length="517" mass="53758">MAYGAQPLIRLGQIAAGLVVLLIAGTILAVAWRAEASARLGAADWAAIRFTLWQAAWSAILSVALAIPLARALARRRFPGRSAVVTILGAPFILPVIVAVLGLLAIFGRNGLLNAGLGALGLPEVTIYGAWGVVLAHVFFNLPLATRFLLQAWLSVPSERFRLAASLGFGPAATFRIIEWPLLRATVPGAALVIFLICTTSFAVALTLGGGPSATTIELAIYQAFRFDFDLGRAALLALVQLGVTTVAGLLVLGVAVPDAMGGGLDREVAYRPARGRFLDGLMILLATVFLVTPIGALAVSGVAALPGLPAEVWWAAMRSIATALGSALLCLVLSLSIALAVVRARRGVARLLDLAGLLGIAASPLVIGTGLFILTFPWIAPSRLALPLTGLVNAIMAMPFALRALIPAVARVEADYGKLADNLGLRGGARLRILILPRLRRPIGFSAGLAAALSMGDLGVVALFADAGSATLPLQLYRLMGAYRMEAASGAALLLLGLSLCIFWVFDRGGRVDADA</sequence>
<evidence type="ECO:0000256" key="4">
    <source>
        <dbReference type="ARBA" id="ARBA00022692"/>
    </source>
</evidence>
<evidence type="ECO:0000256" key="6">
    <source>
        <dbReference type="ARBA" id="ARBA00023136"/>
    </source>
</evidence>
<dbReference type="RefSeq" id="WP_111535911.1">
    <property type="nucleotide sequence ID" value="NZ_QKZL01000002.1"/>
</dbReference>
<feature type="transmembrane region" description="Helical" evidence="7">
    <location>
        <begin position="82"/>
        <end position="107"/>
    </location>
</feature>
<feature type="transmembrane region" description="Helical" evidence="7">
    <location>
        <begin position="486"/>
        <end position="507"/>
    </location>
</feature>
<feature type="transmembrane region" description="Helical" evidence="7">
    <location>
        <begin position="52"/>
        <end position="70"/>
    </location>
</feature>
<dbReference type="GO" id="GO:0055085">
    <property type="term" value="P:transmembrane transport"/>
    <property type="evidence" value="ECO:0007669"/>
    <property type="project" value="InterPro"/>
</dbReference>
<dbReference type="InterPro" id="IPR000515">
    <property type="entry name" value="MetI-like"/>
</dbReference>
<dbReference type="PANTHER" id="PTHR30183:SF9">
    <property type="entry name" value="THIAMINE TRANSPORT SYSTEM PERMEASE PROTEIN THIP"/>
    <property type="match status" value="1"/>
</dbReference>
<keyword evidence="3" id="KW-1003">Cell membrane</keyword>
<reference evidence="9 10" key="1">
    <citation type="submission" date="2018-06" db="EMBL/GenBank/DDBJ databases">
        <title>Genomic Encyclopedia of Archaeal and Bacterial Type Strains, Phase II (KMG-II): from individual species to whole genera.</title>
        <authorList>
            <person name="Goeker M."/>
        </authorList>
    </citation>
    <scope>NUCLEOTIDE SEQUENCE [LARGE SCALE GENOMIC DNA]</scope>
    <source>
        <strain evidence="9 10">DSM 22009</strain>
    </source>
</reference>
<feature type="transmembrane region" description="Helical" evidence="7">
    <location>
        <begin position="278"/>
        <end position="300"/>
    </location>
</feature>
<feature type="transmembrane region" description="Helical" evidence="7">
    <location>
        <begin position="127"/>
        <end position="150"/>
    </location>
</feature>
<organism evidence="9 10">
    <name type="scientific">Palleronia aestuarii</name>
    <dbReference type="NCBI Taxonomy" id="568105"/>
    <lineage>
        <taxon>Bacteria</taxon>
        <taxon>Pseudomonadati</taxon>
        <taxon>Pseudomonadota</taxon>
        <taxon>Alphaproteobacteria</taxon>
        <taxon>Rhodobacterales</taxon>
        <taxon>Roseobacteraceae</taxon>
        <taxon>Palleronia</taxon>
    </lineage>
</organism>
<dbReference type="EMBL" id="QKZL01000002">
    <property type="protein sequence ID" value="PZX19033.1"/>
    <property type="molecule type" value="Genomic_DNA"/>
</dbReference>
<feature type="domain" description="ABC transmembrane type-1" evidence="8">
    <location>
        <begin position="48"/>
        <end position="252"/>
    </location>
</feature>
<feature type="transmembrane region" description="Helical" evidence="7">
    <location>
        <begin position="386"/>
        <end position="407"/>
    </location>
</feature>
<dbReference type="OrthoDB" id="7066776at2"/>
<feature type="transmembrane region" description="Helical" evidence="7">
    <location>
        <begin position="444"/>
        <end position="466"/>
    </location>
</feature>
<keyword evidence="5 7" id="KW-1133">Transmembrane helix</keyword>
<dbReference type="InterPro" id="IPR035906">
    <property type="entry name" value="MetI-like_sf"/>
</dbReference>
<dbReference type="AlphaFoldDB" id="A0A2W7NHV8"/>
<feature type="domain" description="ABC transmembrane type-1" evidence="8">
    <location>
        <begin position="317"/>
        <end position="507"/>
    </location>
</feature>
<evidence type="ECO:0000256" key="7">
    <source>
        <dbReference type="SAM" id="Phobius"/>
    </source>
</evidence>
<dbReference type="PROSITE" id="PS50928">
    <property type="entry name" value="ABC_TM1"/>
    <property type="match status" value="2"/>
</dbReference>
<keyword evidence="6 7" id="KW-0472">Membrane</keyword>
<evidence type="ECO:0000256" key="1">
    <source>
        <dbReference type="ARBA" id="ARBA00004651"/>
    </source>
</evidence>
<feature type="transmembrane region" description="Helical" evidence="7">
    <location>
        <begin position="355"/>
        <end position="380"/>
    </location>
</feature>